<dbReference type="Pfam" id="PF02926">
    <property type="entry name" value="THUMP"/>
    <property type="match status" value="1"/>
</dbReference>
<reference evidence="3 4" key="1">
    <citation type="submission" date="2017-02" db="EMBL/GenBank/DDBJ databases">
        <title>isolation and characterization of a novel temperate virus Aeropyrum globular virus 1 infecting hyperthermophilic archaeon Aeropyrum.</title>
        <authorList>
            <person name="Yumiya M."/>
            <person name="Yoshida T."/>
            <person name="Sako Y."/>
        </authorList>
    </citation>
    <scope>NUCLEOTIDE SEQUENCE [LARGE SCALE GENOMIC DNA]</scope>
    <source>
        <strain evidence="3 4">YK1-12-2013</strain>
    </source>
</reference>
<dbReference type="Gene3D" id="3.30.2130.30">
    <property type="match status" value="1"/>
</dbReference>
<dbReference type="Pfam" id="PF14419">
    <property type="entry name" value="SPOUT_MTase_2"/>
    <property type="match status" value="1"/>
</dbReference>
<dbReference type="PANTHER" id="PTHR43209">
    <property type="entry name" value="TRNA SULFURTRANSFERASE"/>
    <property type="match status" value="1"/>
</dbReference>
<evidence type="ECO:0000259" key="2">
    <source>
        <dbReference type="PROSITE" id="PS51165"/>
    </source>
</evidence>
<organism evidence="3 4">
    <name type="scientific">Aeropyrum pernix</name>
    <dbReference type="NCBI Taxonomy" id="56636"/>
    <lineage>
        <taxon>Archaea</taxon>
        <taxon>Thermoproteota</taxon>
        <taxon>Thermoprotei</taxon>
        <taxon>Desulfurococcales</taxon>
        <taxon>Desulfurococcaceae</taxon>
        <taxon>Aeropyrum</taxon>
    </lineage>
</organism>
<gene>
    <name evidence="3" type="ORF">apy_01250</name>
</gene>
<dbReference type="RefSeq" id="WP_243637202.1">
    <property type="nucleotide sequence ID" value="NZ_BDMD01000004.1"/>
</dbReference>
<dbReference type="InterPro" id="IPR004114">
    <property type="entry name" value="THUMP_dom"/>
</dbReference>
<dbReference type="SUPFAM" id="SSF75217">
    <property type="entry name" value="alpha/beta knot"/>
    <property type="match status" value="1"/>
</dbReference>
<dbReference type="SMART" id="SM00981">
    <property type="entry name" value="THUMP"/>
    <property type="match status" value="1"/>
</dbReference>
<keyword evidence="1" id="KW-0694">RNA-binding</keyword>
<name>A0A401H7Q1_AERPX</name>
<dbReference type="GO" id="GO:0052837">
    <property type="term" value="P:thiazole biosynthetic process"/>
    <property type="evidence" value="ECO:0007669"/>
    <property type="project" value="TreeGrafter"/>
</dbReference>
<accession>A0A401H7Q1</accession>
<dbReference type="InterPro" id="IPR029028">
    <property type="entry name" value="Alpha/beta_knot_MTases"/>
</dbReference>
<sequence length="316" mass="34653">MYGCRDPEADARLVLERVVEADRVLVVHAVSRASLEEMAAAAAEAARGRIGGGECFAVRTTRRGSHGYTSVDVNVVVGDAVRRATGACVNLGSPDKVVAVEIIQDLALISIYPGSMEWRKMRGKHPVLPLLSRVAVVQMPYLGPLDACRNMGVRIGREVQNFEVRELVVAPTGLVEARQLAEFLQGVFEGVESRFEVQRKSYHRRARRVPVYLQDLHQLVRDRRGEPIIVMEPEGEHISRVADRLWELFRGSRRVNVLVGSREGIPLGVYRYADLVVDIAPGITLSTDYAAASALVAIATVLYERSSQLEEGGGGG</sequence>
<dbReference type="SUPFAM" id="SSF143437">
    <property type="entry name" value="THUMP domain-like"/>
    <property type="match status" value="1"/>
</dbReference>
<dbReference type="GO" id="GO:0002937">
    <property type="term" value="P:tRNA 4-thiouridine biosynthesis"/>
    <property type="evidence" value="ECO:0007669"/>
    <property type="project" value="TreeGrafter"/>
</dbReference>
<dbReference type="GO" id="GO:0005829">
    <property type="term" value="C:cytosol"/>
    <property type="evidence" value="ECO:0007669"/>
    <property type="project" value="TreeGrafter"/>
</dbReference>
<proteinExistence type="predicted"/>
<dbReference type="AlphaFoldDB" id="A0A401H7Q1"/>
<dbReference type="PANTHER" id="PTHR43209:SF1">
    <property type="entry name" value="TRNA SULFURTRANSFERASE"/>
    <property type="match status" value="1"/>
</dbReference>
<feature type="domain" description="THUMP" evidence="2">
    <location>
        <begin position="9"/>
        <end position="113"/>
    </location>
</feature>
<evidence type="ECO:0000313" key="3">
    <source>
        <dbReference type="EMBL" id="GBF08400.1"/>
    </source>
</evidence>
<dbReference type="InterPro" id="IPR050102">
    <property type="entry name" value="tRNA_sulfurtransferase_ThiI"/>
</dbReference>
<evidence type="ECO:0000313" key="4">
    <source>
        <dbReference type="Proteomes" id="UP000291213"/>
    </source>
</evidence>
<dbReference type="EMBL" id="BDMD01000004">
    <property type="protein sequence ID" value="GBF08400.1"/>
    <property type="molecule type" value="Genomic_DNA"/>
</dbReference>
<dbReference type="InterPro" id="IPR025849">
    <property type="entry name" value="MJ0421-like_SPOUT_MTase"/>
</dbReference>
<dbReference type="GO" id="GO:0003723">
    <property type="term" value="F:RNA binding"/>
    <property type="evidence" value="ECO:0007669"/>
    <property type="project" value="UniProtKB-UniRule"/>
</dbReference>
<dbReference type="PROSITE" id="PS51165">
    <property type="entry name" value="THUMP"/>
    <property type="match status" value="1"/>
</dbReference>
<dbReference type="Proteomes" id="UP000291213">
    <property type="component" value="Unassembled WGS sequence"/>
</dbReference>
<evidence type="ECO:0000256" key="1">
    <source>
        <dbReference type="PROSITE-ProRule" id="PRU00529"/>
    </source>
</evidence>
<comment type="caution">
    <text evidence="3">The sequence shown here is derived from an EMBL/GenBank/DDBJ whole genome shotgun (WGS) entry which is preliminary data.</text>
</comment>
<protein>
    <recommendedName>
        <fullName evidence="2">THUMP domain-containing protein</fullName>
    </recommendedName>
</protein>